<name>A0ABY2RJP8_9NOCA</name>
<keyword evidence="1" id="KW-1133">Transmembrane helix</keyword>
<sequence length="66" mass="6594">MNHPATDRALVPAEPSTSRLRSSPVIALGSGISACAPALIVTGSVVLCVVVALFTVACVGFAALMI</sequence>
<dbReference type="EMBL" id="SUMD01000005">
    <property type="protein sequence ID" value="TJZ77897.1"/>
    <property type="molecule type" value="Genomic_DNA"/>
</dbReference>
<keyword evidence="1" id="KW-0812">Transmembrane</keyword>
<comment type="caution">
    <text evidence="2">The sequence shown here is derived from an EMBL/GenBank/DDBJ whole genome shotgun (WGS) entry which is preliminary data.</text>
</comment>
<dbReference type="Proteomes" id="UP000305109">
    <property type="component" value="Unassembled WGS sequence"/>
</dbReference>
<organism evidence="2 3">
    <name type="scientific">Rhodococcus oryzae</name>
    <dbReference type="NCBI Taxonomy" id="2571143"/>
    <lineage>
        <taxon>Bacteria</taxon>
        <taxon>Bacillati</taxon>
        <taxon>Actinomycetota</taxon>
        <taxon>Actinomycetes</taxon>
        <taxon>Mycobacteriales</taxon>
        <taxon>Nocardiaceae</taxon>
        <taxon>Rhodococcus</taxon>
    </lineage>
</organism>
<evidence type="ECO:0000313" key="2">
    <source>
        <dbReference type="EMBL" id="TJZ77897.1"/>
    </source>
</evidence>
<protein>
    <submittedName>
        <fullName evidence="2">Uncharacterized protein</fullName>
    </submittedName>
</protein>
<feature type="transmembrane region" description="Helical" evidence="1">
    <location>
        <begin position="38"/>
        <end position="64"/>
    </location>
</feature>
<gene>
    <name evidence="2" type="ORF">FCG67_12620</name>
</gene>
<proteinExistence type="predicted"/>
<evidence type="ECO:0000256" key="1">
    <source>
        <dbReference type="SAM" id="Phobius"/>
    </source>
</evidence>
<evidence type="ECO:0000313" key="3">
    <source>
        <dbReference type="Proteomes" id="UP000305109"/>
    </source>
</evidence>
<keyword evidence="3" id="KW-1185">Reference proteome</keyword>
<accession>A0ABY2RJP8</accession>
<dbReference type="RefSeq" id="WP_136910122.1">
    <property type="nucleotide sequence ID" value="NZ_SUMD01000005.1"/>
</dbReference>
<reference evidence="2 3" key="1">
    <citation type="submission" date="2019-04" db="EMBL/GenBank/DDBJ databases">
        <title>Rhodococcus oryzae sp. nov., a novel actinomycete isolated from rhizosphere soil of rice (Oryza sativa L.).</title>
        <authorList>
            <person name="Li C."/>
        </authorList>
    </citation>
    <scope>NUCLEOTIDE SEQUENCE [LARGE SCALE GENOMIC DNA]</scope>
    <source>
        <strain evidence="2 3">NEAU-CX67</strain>
    </source>
</reference>
<keyword evidence="1" id="KW-0472">Membrane</keyword>